<protein>
    <submittedName>
        <fullName evidence="2">Uncharacterized protein</fullName>
    </submittedName>
</protein>
<organism evidence="2 3">
    <name type="scientific">Simiduia curdlanivorans</name>
    <dbReference type="NCBI Taxonomy" id="1492769"/>
    <lineage>
        <taxon>Bacteria</taxon>
        <taxon>Pseudomonadati</taxon>
        <taxon>Pseudomonadota</taxon>
        <taxon>Gammaproteobacteria</taxon>
        <taxon>Cellvibrionales</taxon>
        <taxon>Cellvibrionaceae</taxon>
        <taxon>Simiduia</taxon>
    </lineage>
</organism>
<dbReference type="RefSeq" id="WP_290261895.1">
    <property type="nucleotide sequence ID" value="NZ_JAUFQG010000004.1"/>
</dbReference>
<sequence>MQYTKPMIDLIYEVRRRVSSELKPDIKMANPDVLHILADYAQHSKDAIAKALIKELLSLAGAPRSMLLAEQQAISTAAEIPELVAKPIVRVYRGQVMLSPAPEPRPETTPKSTQRIYRGQLVT</sequence>
<proteinExistence type="predicted"/>
<keyword evidence="3" id="KW-1185">Reference proteome</keyword>
<evidence type="ECO:0000256" key="1">
    <source>
        <dbReference type="SAM" id="MobiDB-lite"/>
    </source>
</evidence>
<evidence type="ECO:0000313" key="2">
    <source>
        <dbReference type="EMBL" id="MFC4360932.1"/>
    </source>
</evidence>
<accession>A0ABV8V1A5</accession>
<reference evidence="3" key="1">
    <citation type="journal article" date="2019" name="Int. J. Syst. Evol. Microbiol.">
        <title>The Global Catalogue of Microorganisms (GCM) 10K type strain sequencing project: providing services to taxonomists for standard genome sequencing and annotation.</title>
        <authorList>
            <consortium name="The Broad Institute Genomics Platform"/>
            <consortium name="The Broad Institute Genome Sequencing Center for Infectious Disease"/>
            <person name="Wu L."/>
            <person name="Ma J."/>
        </authorList>
    </citation>
    <scope>NUCLEOTIDE SEQUENCE [LARGE SCALE GENOMIC DNA]</scope>
    <source>
        <strain evidence="3">CECT 8570</strain>
    </source>
</reference>
<evidence type="ECO:0000313" key="3">
    <source>
        <dbReference type="Proteomes" id="UP001595840"/>
    </source>
</evidence>
<name>A0ABV8V1A5_9GAMM</name>
<comment type="caution">
    <text evidence="2">The sequence shown here is derived from an EMBL/GenBank/DDBJ whole genome shotgun (WGS) entry which is preliminary data.</text>
</comment>
<dbReference type="EMBL" id="JBHSCX010000002">
    <property type="protein sequence ID" value="MFC4360932.1"/>
    <property type="molecule type" value="Genomic_DNA"/>
</dbReference>
<dbReference type="Proteomes" id="UP001595840">
    <property type="component" value="Unassembled WGS sequence"/>
</dbReference>
<feature type="region of interest" description="Disordered" evidence="1">
    <location>
        <begin position="99"/>
        <end position="123"/>
    </location>
</feature>
<gene>
    <name evidence="2" type="ORF">ACFOX3_01390</name>
</gene>